<organism evidence="2 3">
    <name type="scientific">Streptomyces musisoli</name>
    <dbReference type="NCBI Taxonomy" id="2802280"/>
    <lineage>
        <taxon>Bacteria</taxon>
        <taxon>Bacillati</taxon>
        <taxon>Actinomycetota</taxon>
        <taxon>Actinomycetes</taxon>
        <taxon>Kitasatosporales</taxon>
        <taxon>Streptomycetaceae</taxon>
        <taxon>Streptomyces</taxon>
    </lineage>
</organism>
<dbReference type="Proteomes" id="UP000621386">
    <property type="component" value="Unassembled WGS sequence"/>
</dbReference>
<dbReference type="EMBL" id="JAERRH010000030">
    <property type="protein sequence ID" value="MBL1110155.1"/>
    <property type="molecule type" value="Genomic_DNA"/>
</dbReference>
<gene>
    <name evidence="2" type="ORF">JK361_37310</name>
</gene>
<keyword evidence="1" id="KW-1133">Transmembrane helix</keyword>
<evidence type="ECO:0000313" key="3">
    <source>
        <dbReference type="Proteomes" id="UP000621386"/>
    </source>
</evidence>
<feature type="transmembrane region" description="Helical" evidence="1">
    <location>
        <begin position="154"/>
        <end position="172"/>
    </location>
</feature>
<feature type="transmembrane region" description="Helical" evidence="1">
    <location>
        <begin position="87"/>
        <end position="107"/>
    </location>
</feature>
<proteinExistence type="predicted"/>
<comment type="caution">
    <text evidence="2">The sequence shown here is derived from an EMBL/GenBank/DDBJ whole genome shotgun (WGS) entry which is preliminary data.</text>
</comment>
<keyword evidence="1" id="KW-0812">Transmembrane</keyword>
<evidence type="ECO:0000256" key="1">
    <source>
        <dbReference type="SAM" id="Phobius"/>
    </source>
</evidence>
<protein>
    <submittedName>
        <fullName evidence="2">Uncharacterized protein</fullName>
    </submittedName>
</protein>
<evidence type="ECO:0000313" key="2">
    <source>
        <dbReference type="EMBL" id="MBL1110155.1"/>
    </source>
</evidence>
<keyword evidence="3" id="KW-1185">Reference proteome</keyword>
<accession>A0ABS1PDP5</accession>
<feature type="transmembrane region" description="Helical" evidence="1">
    <location>
        <begin position="56"/>
        <end position="75"/>
    </location>
</feature>
<feature type="transmembrane region" description="Helical" evidence="1">
    <location>
        <begin position="184"/>
        <end position="204"/>
    </location>
</feature>
<sequence length="220" mass="23944">MRNWRGTDQVKTRPTDHFGLETGTVLSVLGEGEALPTRAGWSRPRPIGDPQAAEQAYFVAAPLLAGAAVATVGVLGADGAQFRWPGPAMLCLTLAAIALIGSIQTAFRARSYLYSPAELRDWWEGEQAPSDEVLQQEQRWDFAQWRLWVNRAALVYNLGIVLLGCGVAGLLAPPAGASEAHAGVRWLAAGATVLGTGWELIFMARQLMARRRRRRLVRGE</sequence>
<name>A0ABS1PDP5_9ACTN</name>
<dbReference type="RefSeq" id="WP_201826949.1">
    <property type="nucleotide sequence ID" value="NZ_JAERRH010000030.1"/>
</dbReference>
<reference evidence="2 3" key="1">
    <citation type="submission" date="2021-01" db="EMBL/GenBank/DDBJ databases">
        <title>WGS of actinomycetes isolated from Thailand.</title>
        <authorList>
            <person name="Thawai C."/>
        </authorList>
    </citation>
    <scope>NUCLEOTIDE SEQUENCE [LARGE SCALE GENOMIC DNA]</scope>
    <source>
        <strain evidence="2 3">CH5-8</strain>
    </source>
</reference>
<keyword evidence="1" id="KW-0472">Membrane</keyword>